<name>A0A7W7YQW4_9BACT</name>
<feature type="domain" description="Core-binding (CB)" evidence="7">
    <location>
        <begin position="38"/>
        <end position="117"/>
    </location>
</feature>
<keyword evidence="3 5" id="KW-0238">DNA-binding</keyword>
<dbReference type="GO" id="GO:0003677">
    <property type="term" value="F:DNA binding"/>
    <property type="evidence" value="ECO:0007669"/>
    <property type="project" value="UniProtKB-UniRule"/>
</dbReference>
<evidence type="ECO:0000259" key="7">
    <source>
        <dbReference type="PROSITE" id="PS51900"/>
    </source>
</evidence>
<protein>
    <submittedName>
        <fullName evidence="8">Site-specific recombinase XerD</fullName>
    </submittedName>
</protein>
<dbReference type="SUPFAM" id="SSF56349">
    <property type="entry name" value="DNA breaking-rejoining enzymes"/>
    <property type="match status" value="1"/>
</dbReference>
<evidence type="ECO:0000256" key="5">
    <source>
        <dbReference type="PROSITE-ProRule" id="PRU01248"/>
    </source>
</evidence>
<sequence>MSEGKTNLPTIRKRSAAGGALTLKEGKWPPLIIRAGTAAQERFLEFFTATIRNKNTRMAYFRAISRFMAWADERHLSLEDIRPIHVATYIEGFTAGLADPSVKQHLAAIKMLFDWMVTGQIVPTNPAASVRGPKHVVKKGKTPVLTAEEARKLLESITTETVVGLRDRALIATMLYSFARVSAVVGMRVQDYYPQGKRSWLRLHEKGGKFHEVPCHHKAEEYLEAYLEAAKIKDQPKTPLFRSTRGRTAQLTEKALTRIDAFRIVQRRAKQVGLLGRICNHSFRATGITVYLENGGELETAARIAAHESPRTTKLYDRTADNITLEEIERIRF</sequence>
<dbReference type="PANTHER" id="PTHR30349">
    <property type="entry name" value="PHAGE INTEGRASE-RELATED"/>
    <property type="match status" value="1"/>
</dbReference>
<comment type="similarity">
    <text evidence="1">Belongs to the 'phage' integrase family.</text>
</comment>
<dbReference type="PANTHER" id="PTHR30349:SF41">
    <property type="entry name" value="INTEGRASE_RECOMBINASE PROTEIN MJ0367-RELATED"/>
    <property type="match status" value="1"/>
</dbReference>
<dbReference type="InterPro" id="IPR013762">
    <property type="entry name" value="Integrase-like_cat_sf"/>
</dbReference>
<dbReference type="Gene3D" id="1.10.443.10">
    <property type="entry name" value="Intergrase catalytic core"/>
    <property type="match status" value="1"/>
</dbReference>
<evidence type="ECO:0000259" key="6">
    <source>
        <dbReference type="PROSITE" id="PS51898"/>
    </source>
</evidence>
<dbReference type="PROSITE" id="PS51898">
    <property type="entry name" value="TYR_RECOMBINASE"/>
    <property type="match status" value="1"/>
</dbReference>
<dbReference type="Pfam" id="PF02899">
    <property type="entry name" value="Phage_int_SAM_1"/>
    <property type="match status" value="1"/>
</dbReference>
<evidence type="ECO:0000313" key="9">
    <source>
        <dbReference type="Proteomes" id="UP000534294"/>
    </source>
</evidence>
<evidence type="ECO:0000256" key="4">
    <source>
        <dbReference type="ARBA" id="ARBA00023172"/>
    </source>
</evidence>
<comment type="caution">
    <text evidence="8">The sequence shown here is derived from an EMBL/GenBank/DDBJ whole genome shotgun (WGS) entry which is preliminary data.</text>
</comment>
<dbReference type="InterPro" id="IPR002104">
    <property type="entry name" value="Integrase_catalytic"/>
</dbReference>
<dbReference type="Pfam" id="PF00589">
    <property type="entry name" value="Phage_integrase"/>
    <property type="match status" value="1"/>
</dbReference>
<dbReference type="GO" id="GO:0015074">
    <property type="term" value="P:DNA integration"/>
    <property type="evidence" value="ECO:0007669"/>
    <property type="project" value="UniProtKB-KW"/>
</dbReference>
<keyword evidence="9" id="KW-1185">Reference proteome</keyword>
<keyword evidence="4" id="KW-0233">DNA recombination</keyword>
<evidence type="ECO:0000313" key="8">
    <source>
        <dbReference type="EMBL" id="MBB5040574.1"/>
    </source>
</evidence>
<dbReference type="Proteomes" id="UP000534294">
    <property type="component" value="Unassembled WGS sequence"/>
</dbReference>
<dbReference type="InterPro" id="IPR050090">
    <property type="entry name" value="Tyrosine_recombinase_XerCD"/>
</dbReference>
<dbReference type="InterPro" id="IPR010998">
    <property type="entry name" value="Integrase_recombinase_N"/>
</dbReference>
<organism evidence="8 9">
    <name type="scientific">Prosthecobacter dejongeii</name>
    <dbReference type="NCBI Taxonomy" id="48465"/>
    <lineage>
        <taxon>Bacteria</taxon>
        <taxon>Pseudomonadati</taxon>
        <taxon>Verrucomicrobiota</taxon>
        <taxon>Verrucomicrobiia</taxon>
        <taxon>Verrucomicrobiales</taxon>
        <taxon>Verrucomicrobiaceae</taxon>
        <taxon>Prosthecobacter</taxon>
    </lineage>
</organism>
<evidence type="ECO:0000256" key="3">
    <source>
        <dbReference type="ARBA" id="ARBA00023125"/>
    </source>
</evidence>
<gene>
    <name evidence="8" type="ORF">HNQ64_004862</name>
</gene>
<evidence type="ECO:0000256" key="2">
    <source>
        <dbReference type="ARBA" id="ARBA00022908"/>
    </source>
</evidence>
<reference evidence="8 9" key="1">
    <citation type="submission" date="2020-08" db="EMBL/GenBank/DDBJ databases">
        <title>Genomic Encyclopedia of Type Strains, Phase IV (KMG-IV): sequencing the most valuable type-strain genomes for metagenomic binning, comparative biology and taxonomic classification.</title>
        <authorList>
            <person name="Goeker M."/>
        </authorList>
    </citation>
    <scope>NUCLEOTIDE SEQUENCE [LARGE SCALE GENOMIC DNA]</scope>
    <source>
        <strain evidence="8 9">DSM 12251</strain>
    </source>
</reference>
<feature type="domain" description="Tyr recombinase" evidence="6">
    <location>
        <begin position="140"/>
        <end position="330"/>
    </location>
</feature>
<dbReference type="GO" id="GO:0006310">
    <property type="term" value="P:DNA recombination"/>
    <property type="evidence" value="ECO:0007669"/>
    <property type="project" value="UniProtKB-KW"/>
</dbReference>
<accession>A0A7W7YQW4</accession>
<evidence type="ECO:0000256" key="1">
    <source>
        <dbReference type="ARBA" id="ARBA00008857"/>
    </source>
</evidence>
<dbReference type="InterPro" id="IPR011010">
    <property type="entry name" value="DNA_brk_join_enz"/>
</dbReference>
<dbReference type="InterPro" id="IPR004107">
    <property type="entry name" value="Integrase_SAM-like_N"/>
</dbReference>
<dbReference type="RefSeq" id="WP_184213292.1">
    <property type="nucleotide sequence ID" value="NZ_JACHIF010000015.1"/>
</dbReference>
<dbReference type="EMBL" id="JACHIF010000015">
    <property type="protein sequence ID" value="MBB5040574.1"/>
    <property type="molecule type" value="Genomic_DNA"/>
</dbReference>
<dbReference type="InterPro" id="IPR044068">
    <property type="entry name" value="CB"/>
</dbReference>
<proteinExistence type="inferred from homology"/>
<dbReference type="Gene3D" id="1.10.150.130">
    <property type="match status" value="1"/>
</dbReference>
<dbReference type="PROSITE" id="PS51900">
    <property type="entry name" value="CB"/>
    <property type="match status" value="1"/>
</dbReference>
<keyword evidence="2" id="KW-0229">DNA integration</keyword>
<dbReference type="AlphaFoldDB" id="A0A7W7YQW4"/>